<organism evidence="5 6">
    <name type="scientific">Colletotrichum chrysophilum</name>
    <dbReference type="NCBI Taxonomy" id="1836956"/>
    <lineage>
        <taxon>Eukaryota</taxon>
        <taxon>Fungi</taxon>
        <taxon>Dikarya</taxon>
        <taxon>Ascomycota</taxon>
        <taxon>Pezizomycotina</taxon>
        <taxon>Sordariomycetes</taxon>
        <taxon>Hypocreomycetidae</taxon>
        <taxon>Glomerellales</taxon>
        <taxon>Glomerellaceae</taxon>
        <taxon>Colletotrichum</taxon>
        <taxon>Colletotrichum gloeosporioides species complex</taxon>
    </lineage>
</organism>
<evidence type="ECO:0000256" key="4">
    <source>
        <dbReference type="SAM" id="MobiDB-lite"/>
    </source>
</evidence>
<dbReference type="PANTHER" id="PTHR12128">
    <property type="entry name" value="DIHYDRODIPICOLINATE SYNTHASE"/>
    <property type="match status" value="1"/>
</dbReference>
<dbReference type="CDD" id="cd00408">
    <property type="entry name" value="DHDPS-like"/>
    <property type="match status" value="1"/>
</dbReference>
<protein>
    <submittedName>
        <fullName evidence="5">Dihydrodipicolinate synthase</fullName>
    </submittedName>
</protein>
<feature type="region of interest" description="Disordered" evidence="4">
    <location>
        <begin position="1"/>
        <end position="20"/>
    </location>
</feature>
<evidence type="ECO:0000256" key="2">
    <source>
        <dbReference type="PIRSR" id="PIRSR001365-1"/>
    </source>
</evidence>
<keyword evidence="6" id="KW-1185">Reference proteome</keyword>
<dbReference type="PIRSF" id="PIRSF001365">
    <property type="entry name" value="DHDPS"/>
    <property type="match status" value="1"/>
</dbReference>
<feature type="active site" description="Proton donor/acceptor" evidence="2">
    <location>
        <position position="165"/>
    </location>
</feature>
<comment type="similarity">
    <text evidence="1">Belongs to the DapA family.</text>
</comment>
<dbReference type="GO" id="GO:0008840">
    <property type="term" value="F:4-hydroxy-tetrahydrodipicolinate synthase activity"/>
    <property type="evidence" value="ECO:0007669"/>
    <property type="project" value="TreeGrafter"/>
</dbReference>
<comment type="caution">
    <text evidence="5">The sequence shown here is derived from an EMBL/GenBank/DDBJ whole genome shotgun (WGS) entry which is preliminary data.</text>
</comment>
<dbReference type="AlphaFoldDB" id="A0AAD9ENW2"/>
<gene>
    <name evidence="5" type="ORF">CCHR01_02215</name>
</gene>
<proteinExistence type="inferred from homology"/>
<keyword evidence="1" id="KW-0456">Lyase</keyword>
<feature type="binding site" evidence="3">
    <location>
        <position position="236"/>
    </location>
    <ligand>
        <name>pyruvate</name>
        <dbReference type="ChEBI" id="CHEBI:15361"/>
    </ligand>
</feature>
<evidence type="ECO:0000313" key="6">
    <source>
        <dbReference type="Proteomes" id="UP001243330"/>
    </source>
</evidence>
<evidence type="ECO:0000256" key="1">
    <source>
        <dbReference type="PIRNR" id="PIRNR001365"/>
    </source>
</evidence>
<dbReference type="PANTHER" id="PTHR12128:SF52">
    <property type="entry name" value="4-HYDROXY-2-OXOGLUTARATE ALDOLASE, MITOCHONDRIAL-RELATED"/>
    <property type="match status" value="1"/>
</dbReference>
<feature type="compositionally biased region" description="Low complexity" evidence="4">
    <location>
        <begin position="1"/>
        <end position="15"/>
    </location>
</feature>
<feature type="active site" description="Schiff-base intermediate with substrate" evidence="2">
    <location>
        <position position="194"/>
    </location>
</feature>
<accession>A0AAD9ENW2</accession>
<dbReference type="SUPFAM" id="SSF51569">
    <property type="entry name" value="Aldolase"/>
    <property type="match status" value="1"/>
</dbReference>
<dbReference type="Pfam" id="PF00701">
    <property type="entry name" value="DHDPS"/>
    <property type="match status" value="1"/>
</dbReference>
<dbReference type="SMART" id="SM01130">
    <property type="entry name" value="DHDPS"/>
    <property type="match status" value="1"/>
</dbReference>
<dbReference type="EMBL" id="JAQOWY010000025">
    <property type="protein sequence ID" value="KAK1855183.1"/>
    <property type="molecule type" value="Genomic_DNA"/>
</dbReference>
<dbReference type="PRINTS" id="PR00146">
    <property type="entry name" value="DHPICSNTHASE"/>
</dbReference>
<dbReference type="InterPro" id="IPR013785">
    <property type="entry name" value="Aldolase_TIM"/>
</dbReference>
<dbReference type="InterPro" id="IPR002220">
    <property type="entry name" value="DapA-like"/>
</dbReference>
<evidence type="ECO:0000313" key="5">
    <source>
        <dbReference type="EMBL" id="KAK1855183.1"/>
    </source>
</evidence>
<reference evidence="5" key="1">
    <citation type="submission" date="2023-01" db="EMBL/GenBank/DDBJ databases">
        <title>Colletotrichum chrysophilum M932 genome sequence.</title>
        <authorList>
            <person name="Baroncelli R."/>
        </authorList>
    </citation>
    <scope>NUCLEOTIDE SEQUENCE</scope>
    <source>
        <strain evidence="5">M932</strain>
    </source>
</reference>
<name>A0AAD9ENW2_9PEZI</name>
<evidence type="ECO:0000256" key="3">
    <source>
        <dbReference type="PIRSR" id="PIRSR001365-2"/>
    </source>
</evidence>
<dbReference type="Gene3D" id="3.20.20.70">
    <property type="entry name" value="Aldolase class I"/>
    <property type="match status" value="1"/>
</dbReference>
<sequence>MSTETMATPPTTTSSYGAPKALSARLPDGVYVPTLAFFTDTEEVDTNTLERHLVRLINAGVAGIVVHGSNGEAVHLTREERSSMIRCAADTIHQEGHDVKIPLVAGCGAQSTRETLQLCKDAHKSGATHALALPPSYYGTLLDDDKIVQHFYDVADASPIPLLIYNFPAAASGRDLSSDVIVRIAQHPNVVGVKLTCGNTGKLARVADDAPEGFFVAGGSADFILQGQVVGANGTIAGLANIAPRACARVMELAAAGRLAEARRLQAVVAKGDWVAIQTGFVGVKAAIGHFEQYGGAPRKPCVRPSDQEVKGIAEGLSELRRVEAELEEEAARADAAR</sequence>
<dbReference type="Proteomes" id="UP001243330">
    <property type="component" value="Unassembled WGS sequence"/>
</dbReference>